<name>E6YKC5_9HYPH</name>
<evidence type="ECO:0000313" key="7">
    <source>
        <dbReference type="EMBL" id="KEC55621.1"/>
    </source>
</evidence>
<protein>
    <submittedName>
        <fullName evidence="6">Effector protein yopJ (Modular protein)</fullName>
    </submittedName>
</protein>
<evidence type="ECO:0000256" key="3">
    <source>
        <dbReference type="ARBA" id="ARBA00023785"/>
    </source>
</evidence>
<dbReference type="eggNOG" id="ENOG502ZA8U">
    <property type="taxonomic scope" value="Bacteria"/>
</dbReference>
<proteinExistence type="inferred from homology"/>
<dbReference type="EMBL" id="AHPK01000012">
    <property type="protein sequence ID" value="KEC55621.1"/>
    <property type="molecule type" value="Genomic_DNA"/>
</dbReference>
<comment type="catalytic activity">
    <reaction evidence="4">
        <text>L-threonyl-[protein] + acetyl-CoA = O-acetyl-L-threonyl-[protein] + CoA</text>
        <dbReference type="Rhea" id="RHEA:65340"/>
        <dbReference type="Rhea" id="RHEA-COMP:11060"/>
        <dbReference type="Rhea" id="RHEA-COMP:16780"/>
        <dbReference type="ChEBI" id="CHEBI:30013"/>
        <dbReference type="ChEBI" id="CHEBI:57287"/>
        <dbReference type="ChEBI" id="CHEBI:57288"/>
        <dbReference type="ChEBI" id="CHEBI:141025"/>
    </reaction>
    <physiologicalReaction direction="left-to-right" evidence="4">
        <dbReference type="Rhea" id="RHEA:65341"/>
    </physiologicalReaction>
</comment>
<dbReference type="InterPro" id="IPR005083">
    <property type="entry name" value="YopJ-like"/>
</dbReference>
<gene>
    <name evidence="6" type="ORF">BARRO_10246</name>
    <name evidence="7" type="ORF">O99_00658</name>
</gene>
<dbReference type="Proteomes" id="UP000027336">
    <property type="component" value="Unassembled WGS sequence"/>
</dbReference>
<dbReference type="RefSeq" id="WP_051668847.1">
    <property type="nucleotide sequence ID" value="NZ_KL407337.1"/>
</dbReference>
<dbReference type="GO" id="GO:0016746">
    <property type="term" value="F:acyltransferase activity"/>
    <property type="evidence" value="ECO:0007669"/>
    <property type="project" value="UniProtKB-KW"/>
</dbReference>
<dbReference type="HOGENOM" id="CLU_051983_0_0_5"/>
<accession>E6YKC5</accession>
<evidence type="ECO:0000256" key="5">
    <source>
        <dbReference type="ARBA" id="ARBA00048662"/>
    </source>
</evidence>
<keyword evidence="8" id="KW-1185">Reference proteome</keyword>
<dbReference type="NCBIfam" id="NF011898">
    <property type="entry name" value="PRK15371.1"/>
    <property type="match status" value="1"/>
</dbReference>
<comment type="catalytic activity">
    <reaction evidence="5">
        <text>L-seryl-[protein] + acetyl-CoA = O-acetyl-L-seryl-[protein] + CoA</text>
        <dbReference type="Rhea" id="RHEA:59392"/>
        <dbReference type="Rhea" id="RHEA-COMP:9863"/>
        <dbReference type="Rhea" id="RHEA-COMP:15352"/>
        <dbReference type="ChEBI" id="CHEBI:29999"/>
        <dbReference type="ChEBI" id="CHEBI:57287"/>
        <dbReference type="ChEBI" id="CHEBI:57288"/>
        <dbReference type="ChEBI" id="CHEBI:141128"/>
    </reaction>
    <physiologicalReaction direction="left-to-right" evidence="5">
        <dbReference type="Rhea" id="RHEA:59393"/>
    </physiologicalReaction>
</comment>
<evidence type="ECO:0000256" key="4">
    <source>
        <dbReference type="ARBA" id="ARBA00048364"/>
    </source>
</evidence>
<evidence type="ECO:0000256" key="1">
    <source>
        <dbReference type="ARBA" id="ARBA00022679"/>
    </source>
</evidence>
<dbReference type="MEROPS" id="C55.003"/>
<evidence type="ECO:0000256" key="2">
    <source>
        <dbReference type="ARBA" id="ARBA00023315"/>
    </source>
</evidence>
<dbReference type="Pfam" id="PF03421">
    <property type="entry name" value="Acetyltransf_14"/>
    <property type="match status" value="1"/>
</dbReference>
<evidence type="ECO:0000313" key="6">
    <source>
        <dbReference type="EMBL" id="CBI77313.1"/>
    </source>
</evidence>
<reference evidence="7 8" key="2">
    <citation type="submission" date="2012-04" db="EMBL/GenBank/DDBJ databases">
        <title>The Genome Sequence of Bartonella rochalimae BMGH.</title>
        <authorList>
            <consortium name="The Broad Institute Genome Sequencing Platform"/>
            <consortium name="The Broad Institute Genome Sequencing Center for Infectious Disease"/>
            <person name="Feldgarden M."/>
            <person name="Kirby J."/>
            <person name="Kosoy M."/>
            <person name="Birtles R."/>
            <person name="Probert W.S."/>
            <person name="Chiaraviglio L."/>
            <person name="Walker B."/>
            <person name="Young S.K."/>
            <person name="Zeng Q."/>
            <person name="Gargeya S."/>
            <person name="Fitzgerald M."/>
            <person name="Haas B."/>
            <person name="Abouelleil A."/>
            <person name="Alvarado L."/>
            <person name="Arachchi H.M."/>
            <person name="Berlin A.M."/>
            <person name="Chapman S.B."/>
            <person name="Goldberg J."/>
            <person name="Griggs A."/>
            <person name="Gujja S."/>
            <person name="Hansen M."/>
            <person name="Howarth C."/>
            <person name="Imamovic A."/>
            <person name="Larimer J."/>
            <person name="McCowen C."/>
            <person name="Montmayeur A."/>
            <person name="Murphy C."/>
            <person name="Neiman D."/>
            <person name="Pearson M."/>
            <person name="Priest M."/>
            <person name="Roberts A."/>
            <person name="Saif S."/>
            <person name="Shea T."/>
            <person name="Sisk P."/>
            <person name="Sykes S."/>
            <person name="Wortman J."/>
            <person name="Nusbaum C."/>
            <person name="Birren B."/>
        </authorList>
    </citation>
    <scope>NUCLEOTIDE SEQUENCE [LARGE SCALE GENOMIC DNA]</scope>
    <source>
        <strain evidence="7 8">ATCC BAA-1498</strain>
    </source>
</reference>
<dbReference type="OrthoDB" id="6637102at2"/>
<sequence>MPKSKDLTDQASSQDQASDLNQAFFASGPIQTSSPLNSSTTLEDLITHLEILETTIQANDQDQASVLNQELFASGPIQTSSPLNSGTTLESLITRLEALEATNQASGQDQASGLNQELFASGPIQTSSPLNSSTTLEELITHLETSKANEATENQVSYSSNRKPSILFNKKALKSVISDLENDITNSSFVDANYAHMDLTMMPRLVKQENDKCPEINLQFITSPEKLVKSIQKVVNQGIPSSRFLMCLEGNDPHFAIIDQQTIANRTSLILFETTKFAHMNAEILGVTVKSAIEAAQLPYCYFSMAEMNLQADSSESGIISLLFAKKLHLEADKLKVMHQDNISGILCKRGVPLPYHKVDEYLPGTFYKHAQTGKRIAKYVNTNREYFIKKINNKDEILHHRLDRHSVLLEDKVVSCSSQKKRIQKYKALVR</sequence>
<keyword evidence="2" id="KW-0012">Acyltransferase</keyword>
<comment type="similarity">
    <text evidence="3">Belongs to the acetyltransferase YopJ family.</text>
</comment>
<organism evidence="6">
    <name type="scientific">Bartonella rochalimae ATCC BAA-1498</name>
    <dbReference type="NCBI Taxonomy" id="685782"/>
    <lineage>
        <taxon>Bacteria</taxon>
        <taxon>Pseudomonadati</taxon>
        <taxon>Pseudomonadota</taxon>
        <taxon>Alphaproteobacteria</taxon>
        <taxon>Hyphomicrobiales</taxon>
        <taxon>Bartonellaceae</taxon>
        <taxon>Bartonella</taxon>
    </lineage>
</organism>
<reference evidence="6" key="1">
    <citation type="journal article" date="2011" name="PLoS Genet.">
        <title>Parallel evolution of a type IV secretion system in radiating lineages of the host-restricted bacterial pathogen Bartonella.</title>
        <authorList>
            <person name="Engel P."/>
            <person name="Salzburger W."/>
            <person name="Liesch M."/>
            <person name="Chang C.C."/>
            <person name="Maruyama S."/>
            <person name="Lanz C."/>
            <person name="Calteau A."/>
            <person name="Lajus A."/>
            <person name="Medigue C."/>
            <person name="Schuster S.C."/>
            <person name="Dehio C."/>
        </authorList>
    </citation>
    <scope>NUCLEOTIDE SEQUENCE</scope>
    <source>
        <strain evidence="6">ATCC BAA-1498</strain>
    </source>
</reference>
<dbReference type="PATRIC" id="fig|685782.3.peg.676"/>
<keyword evidence="1" id="KW-0808">Transferase</keyword>
<dbReference type="EMBL" id="FN645455">
    <property type="protein sequence ID" value="CBI77313.1"/>
    <property type="molecule type" value="Genomic_DNA"/>
</dbReference>
<evidence type="ECO:0000313" key="8">
    <source>
        <dbReference type="Proteomes" id="UP000027336"/>
    </source>
</evidence>
<dbReference type="AlphaFoldDB" id="E6YKC5"/>